<keyword evidence="6 7" id="KW-0067">ATP-binding</keyword>
<proteinExistence type="predicted"/>
<feature type="region of interest" description="Disordered" evidence="8">
    <location>
        <begin position="409"/>
        <end position="466"/>
    </location>
</feature>
<keyword evidence="2" id="KW-0723">Serine/threonine-protein kinase</keyword>
<evidence type="ECO:0000256" key="1">
    <source>
        <dbReference type="ARBA" id="ARBA00012513"/>
    </source>
</evidence>
<evidence type="ECO:0000313" key="11">
    <source>
        <dbReference type="Proteomes" id="UP000502508"/>
    </source>
</evidence>
<dbReference type="InterPro" id="IPR011009">
    <property type="entry name" value="Kinase-like_dom_sf"/>
</dbReference>
<dbReference type="PANTHER" id="PTHR43289:SF6">
    <property type="entry name" value="SERINE_THREONINE-PROTEIN KINASE NEKL-3"/>
    <property type="match status" value="1"/>
</dbReference>
<organism evidence="10 11">
    <name type="scientific">Phytohabitans flavus</name>
    <dbReference type="NCBI Taxonomy" id="1076124"/>
    <lineage>
        <taxon>Bacteria</taxon>
        <taxon>Bacillati</taxon>
        <taxon>Actinomycetota</taxon>
        <taxon>Actinomycetes</taxon>
        <taxon>Micromonosporales</taxon>
        <taxon>Micromonosporaceae</taxon>
    </lineage>
</organism>
<feature type="region of interest" description="Disordered" evidence="8">
    <location>
        <begin position="278"/>
        <end position="299"/>
    </location>
</feature>
<feature type="domain" description="Protein kinase" evidence="9">
    <location>
        <begin position="13"/>
        <end position="267"/>
    </location>
</feature>
<accession>A0A6F8Y1I8</accession>
<protein>
    <recommendedName>
        <fullName evidence="1">non-specific serine/threonine protein kinase</fullName>
        <ecNumber evidence="1">2.7.11.1</ecNumber>
    </recommendedName>
</protein>
<reference evidence="10 11" key="1">
    <citation type="submission" date="2020-03" db="EMBL/GenBank/DDBJ databases">
        <title>Whole genome shotgun sequence of Phytohabitans flavus NBRC 107702.</title>
        <authorList>
            <person name="Komaki H."/>
            <person name="Tamura T."/>
        </authorList>
    </citation>
    <scope>NUCLEOTIDE SEQUENCE [LARGE SCALE GENOMIC DNA]</scope>
    <source>
        <strain evidence="10 11">NBRC 107702</strain>
    </source>
</reference>
<evidence type="ECO:0000256" key="5">
    <source>
        <dbReference type="ARBA" id="ARBA00022777"/>
    </source>
</evidence>
<dbReference type="Gene3D" id="3.30.200.20">
    <property type="entry name" value="Phosphorylase Kinase, domain 1"/>
    <property type="match status" value="1"/>
</dbReference>
<dbReference type="Gene3D" id="1.10.510.10">
    <property type="entry name" value="Transferase(Phosphotransferase) domain 1"/>
    <property type="match status" value="1"/>
</dbReference>
<dbReference type="PROSITE" id="PS00107">
    <property type="entry name" value="PROTEIN_KINASE_ATP"/>
    <property type="match status" value="1"/>
</dbReference>
<dbReference type="RefSeq" id="WP_173040041.1">
    <property type="nucleotide sequence ID" value="NZ_AP022870.1"/>
</dbReference>
<evidence type="ECO:0000256" key="7">
    <source>
        <dbReference type="PROSITE-ProRule" id="PRU10141"/>
    </source>
</evidence>
<dbReference type="EMBL" id="AP022870">
    <property type="protein sequence ID" value="BCB79945.1"/>
    <property type="molecule type" value="Genomic_DNA"/>
</dbReference>
<keyword evidence="3" id="KW-0808">Transferase</keyword>
<dbReference type="PROSITE" id="PS50011">
    <property type="entry name" value="PROTEIN_KINASE_DOM"/>
    <property type="match status" value="1"/>
</dbReference>
<dbReference type="SUPFAM" id="SSF56112">
    <property type="entry name" value="Protein kinase-like (PK-like)"/>
    <property type="match status" value="1"/>
</dbReference>
<feature type="region of interest" description="Disordered" evidence="8">
    <location>
        <begin position="319"/>
        <end position="377"/>
    </location>
</feature>
<feature type="binding site" evidence="7">
    <location>
        <position position="42"/>
    </location>
    <ligand>
        <name>ATP</name>
        <dbReference type="ChEBI" id="CHEBI:30616"/>
    </ligand>
</feature>
<feature type="compositionally biased region" description="Basic and acidic residues" evidence="8">
    <location>
        <begin position="325"/>
        <end position="337"/>
    </location>
</feature>
<dbReference type="InterPro" id="IPR008271">
    <property type="entry name" value="Ser/Thr_kinase_AS"/>
</dbReference>
<dbReference type="PROSITE" id="PS00108">
    <property type="entry name" value="PROTEIN_KINASE_ST"/>
    <property type="match status" value="1"/>
</dbReference>
<dbReference type="EC" id="2.7.11.1" evidence="1"/>
<evidence type="ECO:0000313" key="10">
    <source>
        <dbReference type="EMBL" id="BCB79945.1"/>
    </source>
</evidence>
<dbReference type="KEGG" id="pfla:Pflav_063550"/>
<dbReference type="InterPro" id="IPR017441">
    <property type="entry name" value="Protein_kinase_ATP_BS"/>
</dbReference>
<dbReference type="GO" id="GO:0005524">
    <property type="term" value="F:ATP binding"/>
    <property type="evidence" value="ECO:0007669"/>
    <property type="project" value="UniProtKB-UniRule"/>
</dbReference>
<evidence type="ECO:0000256" key="3">
    <source>
        <dbReference type="ARBA" id="ARBA00022679"/>
    </source>
</evidence>
<dbReference type="Pfam" id="PF00069">
    <property type="entry name" value="Pkinase"/>
    <property type="match status" value="1"/>
</dbReference>
<keyword evidence="5" id="KW-0418">Kinase</keyword>
<evidence type="ECO:0000259" key="9">
    <source>
        <dbReference type="PROSITE" id="PS50011"/>
    </source>
</evidence>
<dbReference type="CDD" id="cd14014">
    <property type="entry name" value="STKc_PknB_like"/>
    <property type="match status" value="1"/>
</dbReference>
<feature type="compositionally biased region" description="Basic and acidic residues" evidence="8">
    <location>
        <begin position="284"/>
        <end position="298"/>
    </location>
</feature>
<evidence type="ECO:0000256" key="8">
    <source>
        <dbReference type="SAM" id="MobiDB-lite"/>
    </source>
</evidence>
<keyword evidence="11" id="KW-1185">Reference proteome</keyword>
<dbReference type="InterPro" id="IPR000719">
    <property type="entry name" value="Prot_kinase_dom"/>
</dbReference>
<sequence length="609" mass="64773">MSPTPTQLVADRYRLLEPLGQGGMGRVWKASDEVLHREVAIKELVPPPGLTTEERQEMRERSLREARAIARLNNANVVRIFDVLSTDGDPWIVMEYVPSRSLQDALASDGPVSPTRAAEIGIGMLGALRAAHRSGVVHRDVKPGNVLLADDGRVVLTDFGLATVPGDPNVTRTGLVLGSPAYIAPERARDGTAGPEADLWSLGATLYAAVEGQSPFARPSAIGTLAALATEPVPTPRRGGVLKPVLNGLLRKDPAARISAEDAERMLRRVAGRRPRSTLSLLDGVRRPSATERRDPLPDVKPTTVVAAAEPPTRVVPAEPVTKAETPERVQGEERAELAVPAPRQPADIAPPVVPGKPDEAVVSRPEAAPERVPPSAPRLGRVALISGAALLLVLVLVLAFALNGGDDGGGEEPSGAGSTTAPAPAATSAAPPPPTTAAAQPTTAAPPSPSVSASATTGNTTLPAGWRMYTDRTGFSVAVPEGWSMSREGTMVFFRERSGEGRVLGIDQTDQPKPDPVADWTQQERARRGNYSAYQRVKIAAVDYFDKAADWEWTYTSRNGNRLHVVNRGFITSPKQAYGIYWSTLDSSWAANQQNLALVLESFRPAGD</sequence>
<gene>
    <name evidence="10" type="ORF">Pflav_063550</name>
</gene>
<keyword evidence="4 7" id="KW-0547">Nucleotide-binding</keyword>
<evidence type="ECO:0000256" key="4">
    <source>
        <dbReference type="ARBA" id="ARBA00022741"/>
    </source>
</evidence>
<evidence type="ECO:0000256" key="6">
    <source>
        <dbReference type="ARBA" id="ARBA00022840"/>
    </source>
</evidence>
<name>A0A6F8Y1I8_9ACTN</name>
<feature type="compositionally biased region" description="Low complexity" evidence="8">
    <location>
        <begin position="414"/>
        <end position="430"/>
    </location>
</feature>
<reference evidence="10 11" key="2">
    <citation type="submission" date="2020-03" db="EMBL/GenBank/DDBJ databases">
        <authorList>
            <person name="Ichikawa N."/>
            <person name="Kimura A."/>
            <person name="Kitahashi Y."/>
            <person name="Uohara A."/>
        </authorList>
    </citation>
    <scope>NUCLEOTIDE SEQUENCE [LARGE SCALE GENOMIC DNA]</scope>
    <source>
        <strain evidence="10 11">NBRC 107702</strain>
    </source>
</reference>
<dbReference type="GO" id="GO:0004674">
    <property type="term" value="F:protein serine/threonine kinase activity"/>
    <property type="evidence" value="ECO:0007669"/>
    <property type="project" value="UniProtKB-KW"/>
</dbReference>
<dbReference type="AlphaFoldDB" id="A0A6F8Y1I8"/>
<dbReference type="PANTHER" id="PTHR43289">
    <property type="entry name" value="MITOGEN-ACTIVATED PROTEIN KINASE KINASE KINASE 20-RELATED"/>
    <property type="match status" value="1"/>
</dbReference>
<dbReference type="SMART" id="SM00220">
    <property type="entry name" value="S_TKc"/>
    <property type="match status" value="1"/>
</dbReference>
<evidence type="ECO:0000256" key="2">
    <source>
        <dbReference type="ARBA" id="ARBA00022527"/>
    </source>
</evidence>
<dbReference type="Proteomes" id="UP000502508">
    <property type="component" value="Chromosome"/>
</dbReference>